<evidence type="ECO:0000259" key="12">
    <source>
        <dbReference type="PROSITE" id="PS50106"/>
    </source>
</evidence>
<name>V5SGY9_9HYPH</name>
<keyword evidence="10 11" id="KW-0472">Membrane</keyword>
<feature type="transmembrane region" description="Helical" evidence="11">
    <location>
        <begin position="12"/>
        <end position="29"/>
    </location>
</feature>
<evidence type="ECO:0000256" key="7">
    <source>
        <dbReference type="ARBA" id="ARBA00022833"/>
    </source>
</evidence>
<keyword evidence="6 11" id="KW-0378">Hydrolase</keyword>
<feature type="domain" description="PDZ" evidence="12">
    <location>
        <begin position="150"/>
        <end position="204"/>
    </location>
</feature>
<evidence type="ECO:0000256" key="5">
    <source>
        <dbReference type="ARBA" id="ARBA00022692"/>
    </source>
</evidence>
<accession>V5SGY9</accession>
<dbReference type="PANTHER" id="PTHR42837">
    <property type="entry name" value="REGULATOR OF SIGMA-E PROTEASE RSEP"/>
    <property type="match status" value="1"/>
</dbReference>
<gene>
    <name evidence="13" type="ORF">W911_13680</name>
</gene>
<dbReference type="Pfam" id="PF17820">
    <property type="entry name" value="PDZ_6"/>
    <property type="match status" value="2"/>
</dbReference>
<dbReference type="GO" id="GO:0046872">
    <property type="term" value="F:metal ion binding"/>
    <property type="evidence" value="ECO:0007669"/>
    <property type="project" value="UniProtKB-KW"/>
</dbReference>
<comment type="subcellular location">
    <subcellularLocation>
        <location evidence="2">Membrane</location>
        <topology evidence="2">Multi-pass membrane protein</topology>
    </subcellularLocation>
</comment>
<keyword evidence="4" id="KW-0645">Protease</keyword>
<dbReference type="GO" id="GO:0016020">
    <property type="term" value="C:membrane"/>
    <property type="evidence" value="ECO:0007669"/>
    <property type="project" value="UniProtKB-SubCell"/>
</dbReference>
<evidence type="ECO:0000256" key="9">
    <source>
        <dbReference type="ARBA" id="ARBA00023049"/>
    </source>
</evidence>
<keyword evidence="9 11" id="KW-0482">Metalloprotease</keyword>
<sequence>MIEGLLSQVSTWTIQGLGFLFVLSAVVFFHELGHFLVARWCGVTVTTFSIGFGKELAAFVDRKGTRWRFAAIPLGGYVKFLDDTNVASSPGTAASAEMSPEARAGTFHDKPVWQRFLVVAAGPLANFILAAVIYTALNVSTGVSRVTAQVDEVVAGMPAEQAGLRAGDVITRIDGWRIETFDDVSRLVLTSSGRTLQIAVERNGETLTFPVTPAMRDERDDLGVTVRLGDIGVRRHVPARVGAVVPDSAAEKAGIEVGDVITAIDGTAISSFRDVVELVQPAAERPLAVTVKRGNETRALEIVPTAAEIAMPDGSTKQVGRIGVAQDRPEPVAVSFVEAARLGVRETYSNIVQTITGIGDIIWGRQSADQVGGPILLAEVTARVVEHGWEPLLRLTALISANIGLLNLLPIPVLDGGHLVFYTIEAIRRRPLSQRVQEIGFKIGIALVMTLIIFVNLNDLMRLGKRWLFGGG</sequence>
<dbReference type="OrthoDB" id="9782003at2"/>
<feature type="domain" description="PDZ" evidence="12">
    <location>
        <begin position="211"/>
        <end position="294"/>
    </location>
</feature>
<feature type="transmembrane region" description="Helical" evidence="11">
    <location>
        <begin position="439"/>
        <end position="457"/>
    </location>
</feature>
<dbReference type="InterPro" id="IPR008915">
    <property type="entry name" value="Peptidase_M50"/>
</dbReference>
<dbReference type="Gene3D" id="2.30.42.10">
    <property type="match status" value="2"/>
</dbReference>
<keyword evidence="14" id="KW-1185">Reference proteome</keyword>
<evidence type="ECO:0000256" key="4">
    <source>
        <dbReference type="ARBA" id="ARBA00022670"/>
    </source>
</evidence>
<dbReference type="SMART" id="SM00228">
    <property type="entry name" value="PDZ"/>
    <property type="match status" value="2"/>
</dbReference>
<dbReference type="InterPro" id="IPR001478">
    <property type="entry name" value="PDZ"/>
</dbReference>
<evidence type="ECO:0000313" key="13">
    <source>
        <dbReference type="EMBL" id="AHB49224.1"/>
    </source>
</evidence>
<dbReference type="PROSITE" id="PS50106">
    <property type="entry name" value="PDZ"/>
    <property type="match status" value="2"/>
</dbReference>
<evidence type="ECO:0000256" key="3">
    <source>
        <dbReference type="ARBA" id="ARBA00007931"/>
    </source>
</evidence>
<evidence type="ECO:0000256" key="1">
    <source>
        <dbReference type="ARBA" id="ARBA00001947"/>
    </source>
</evidence>
<dbReference type="HOGENOM" id="CLU_025778_1_0_5"/>
<organism evidence="13 14">
    <name type="scientific">Hyphomicrobium nitrativorans NL23</name>
    <dbReference type="NCBI Taxonomy" id="1029756"/>
    <lineage>
        <taxon>Bacteria</taxon>
        <taxon>Pseudomonadati</taxon>
        <taxon>Pseudomonadota</taxon>
        <taxon>Alphaproteobacteria</taxon>
        <taxon>Hyphomicrobiales</taxon>
        <taxon>Hyphomicrobiaceae</taxon>
        <taxon>Hyphomicrobium</taxon>
    </lineage>
</organism>
<dbReference type="RefSeq" id="WP_023788057.1">
    <property type="nucleotide sequence ID" value="NC_022997.1"/>
</dbReference>
<protein>
    <recommendedName>
        <fullName evidence="11">Zinc metalloprotease</fullName>
        <ecNumber evidence="11">3.4.24.-</ecNumber>
    </recommendedName>
</protein>
<evidence type="ECO:0000256" key="8">
    <source>
        <dbReference type="ARBA" id="ARBA00022989"/>
    </source>
</evidence>
<dbReference type="InterPro" id="IPR004387">
    <property type="entry name" value="Pept_M50_Zn"/>
</dbReference>
<evidence type="ECO:0000256" key="2">
    <source>
        <dbReference type="ARBA" id="ARBA00004141"/>
    </source>
</evidence>
<dbReference type="PANTHER" id="PTHR42837:SF2">
    <property type="entry name" value="MEMBRANE METALLOPROTEASE ARASP2, CHLOROPLASTIC-RELATED"/>
    <property type="match status" value="1"/>
</dbReference>
<evidence type="ECO:0000256" key="10">
    <source>
        <dbReference type="ARBA" id="ARBA00023136"/>
    </source>
</evidence>
<dbReference type="InterPro" id="IPR036034">
    <property type="entry name" value="PDZ_sf"/>
</dbReference>
<keyword evidence="11" id="KW-0479">Metal-binding</keyword>
<evidence type="ECO:0000256" key="6">
    <source>
        <dbReference type="ARBA" id="ARBA00022801"/>
    </source>
</evidence>
<dbReference type="NCBIfam" id="TIGR00054">
    <property type="entry name" value="RIP metalloprotease RseP"/>
    <property type="match status" value="1"/>
</dbReference>
<dbReference type="CDD" id="cd23081">
    <property type="entry name" value="cpPDZ_EcRseP-like"/>
    <property type="match status" value="2"/>
</dbReference>
<dbReference type="GO" id="GO:0004222">
    <property type="term" value="F:metalloendopeptidase activity"/>
    <property type="evidence" value="ECO:0007669"/>
    <property type="project" value="InterPro"/>
</dbReference>
<dbReference type="Proteomes" id="UP000018542">
    <property type="component" value="Chromosome"/>
</dbReference>
<dbReference type="STRING" id="1029756.W911_13680"/>
<keyword evidence="5 11" id="KW-0812">Transmembrane</keyword>
<keyword evidence="8 11" id="KW-1133">Transmembrane helix</keyword>
<dbReference type="Pfam" id="PF02163">
    <property type="entry name" value="Peptidase_M50"/>
    <property type="match status" value="1"/>
</dbReference>
<keyword evidence="7 11" id="KW-0862">Zinc</keyword>
<comment type="cofactor">
    <cofactor evidence="1 11">
        <name>Zn(2+)</name>
        <dbReference type="ChEBI" id="CHEBI:29105"/>
    </cofactor>
</comment>
<dbReference type="EC" id="3.4.24.-" evidence="11"/>
<dbReference type="CDD" id="cd06163">
    <property type="entry name" value="S2P-M50_PDZ_RseP-like"/>
    <property type="match status" value="2"/>
</dbReference>
<proteinExistence type="inferred from homology"/>
<dbReference type="KEGG" id="hni:W911_13680"/>
<dbReference type="EMBL" id="CP006912">
    <property type="protein sequence ID" value="AHB49224.1"/>
    <property type="molecule type" value="Genomic_DNA"/>
</dbReference>
<reference evidence="13 14" key="1">
    <citation type="journal article" date="2014" name="Genome Announc.">
        <title>Complete Genome Sequence of Hyphomicrobium nitrativorans Strain NL23, a Denitrifying Bacterium Isolated from Biofilm of a Methanol-Fed Denitrification System Treating Seawater at the Montreal Biodome.</title>
        <authorList>
            <person name="Martineau C."/>
            <person name="Villeneuve C."/>
            <person name="Mauffrey F."/>
            <person name="Villemur R."/>
        </authorList>
    </citation>
    <scope>NUCLEOTIDE SEQUENCE [LARGE SCALE GENOMIC DNA]</scope>
    <source>
        <strain evidence="13">NL23</strain>
    </source>
</reference>
<dbReference type="InterPro" id="IPR041489">
    <property type="entry name" value="PDZ_6"/>
</dbReference>
<evidence type="ECO:0000256" key="11">
    <source>
        <dbReference type="RuleBase" id="RU362031"/>
    </source>
</evidence>
<dbReference type="PATRIC" id="fig|1029756.8.peg.2849"/>
<evidence type="ECO:0000313" key="14">
    <source>
        <dbReference type="Proteomes" id="UP000018542"/>
    </source>
</evidence>
<feature type="transmembrane region" description="Helical" evidence="11">
    <location>
        <begin position="116"/>
        <end position="137"/>
    </location>
</feature>
<dbReference type="GO" id="GO:0006508">
    <property type="term" value="P:proteolysis"/>
    <property type="evidence" value="ECO:0007669"/>
    <property type="project" value="UniProtKB-KW"/>
</dbReference>
<dbReference type="SUPFAM" id="SSF50156">
    <property type="entry name" value="PDZ domain-like"/>
    <property type="match status" value="2"/>
</dbReference>
<dbReference type="AlphaFoldDB" id="V5SGY9"/>
<comment type="similarity">
    <text evidence="3 11">Belongs to the peptidase M50B family.</text>
</comment>